<dbReference type="EC" id="2.7.1.23" evidence="8"/>
<keyword evidence="5 8" id="KW-0521">NADP</keyword>
<feature type="binding site" evidence="8">
    <location>
        <position position="164"/>
    </location>
    <ligand>
        <name>NAD(+)</name>
        <dbReference type="ChEBI" id="CHEBI:57540"/>
    </ligand>
</feature>
<keyword evidence="3 8" id="KW-0418">Kinase</keyword>
<evidence type="ECO:0000256" key="7">
    <source>
        <dbReference type="ARBA" id="ARBA00047925"/>
    </source>
</evidence>
<evidence type="ECO:0000256" key="5">
    <source>
        <dbReference type="ARBA" id="ARBA00022857"/>
    </source>
</evidence>
<dbReference type="PATRIC" id="fig|1538.10.peg.3722"/>
<name>A0A162KSE8_9CLOT</name>
<feature type="active site" description="Proton acceptor" evidence="8">
    <location>
        <position position="61"/>
    </location>
</feature>
<dbReference type="RefSeq" id="WP_063556896.1">
    <property type="nucleotide sequence ID" value="NZ_LITT01000062.1"/>
</dbReference>
<feature type="binding site" evidence="8">
    <location>
        <position position="234"/>
    </location>
    <ligand>
        <name>NAD(+)</name>
        <dbReference type="ChEBI" id="CHEBI:57540"/>
    </ligand>
</feature>
<feature type="binding site" evidence="8">
    <location>
        <position position="145"/>
    </location>
    <ligand>
        <name>NAD(+)</name>
        <dbReference type="ChEBI" id="CHEBI:57540"/>
    </ligand>
</feature>
<reference evidence="9 10" key="1">
    <citation type="journal article" date="2015" name="Biotechnol. Bioeng.">
        <title>Genome sequence and phenotypic characterization of Caulobacter segnis.</title>
        <authorList>
            <person name="Patel S."/>
            <person name="Fletcher B."/>
            <person name="Scott D.C."/>
            <person name="Ely B."/>
        </authorList>
    </citation>
    <scope>NUCLEOTIDE SEQUENCE [LARGE SCALE GENOMIC DNA]</scope>
    <source>
        <strain evidence="9 10">ERI-2</strain>
    </source>
</reference>
<comment type="similarity">
    <text evidence="8">Belongs to the NAD kinase family.</text>
</comment>
<dbReference type="EMBL" id="LITT01000062">
    <property type="protein sequence ID" value="OAA83316.1"/>
    <property type="molecule type" value="Genomic_DNA"/>
</dbReference>
<comment type="catalytic activity">
    <reaction evidence="7 8">
        <text>NAD(+) + ATP = ADP + NADP(+) + H(+)</text>
        <dbReference type="Rhea" id="RHEA:18629"/>
        <dbReference type="ChEBI" id="CHEBI:15378"/>
        <dbReference type="ChEBI" id="CHEBI:30616"/>
        <dbReference type="ChEBI" id="CHEBI:57540"/>
        <dbReference type="ChEBI" id="CHEBI:58349"/>
        <dbReference type="ChEBI" id="CHEBI:456216"/>
        <dbReference type="EC" id="2.7.1.23"/>
    </reaction>
</comment>
<dbReference type="Pfam" id="PF20143">
    <property type="entry name" value="NAD_kinase_C"/>
    <property type="match status" value="1"/>
</dbReference>
<keyword evidence="1 8" id="KW-0808">Transferase</keyword>
<protein>
    <recommendedName>
        <fullName evidence="8">NAD kinase</fullName>
        <ecNumber evidence="8">2.7.1.23</ecNumber>
    </recommendedName>
    <alternativeName>
        <fullName evidence="8">ATP-dependent NAD kinase</fullName>
    </alternativeName>
</protein>
<dbReference type="HAMAP" id="MF_00361">
    <property type="entry name" value="NAD_kinase"/>
    <property type="match status" value="1"/>
</dbReference>
<keyword evidence="8" id="KW-0963">Cytoplasm</keyword>
<evidence type="ECO:0000256" key="3">
    <source>
        <dbReference type="ARBA" id="ARBA00022777"/>
    </source>
</evidence>
<accession>A0A162KSE8</accession>
<organism evidence="9 10">
    <name type="scientific">Clostridium ljungdahlii</name>
    <dbReference type="NCBI Taxonomy" id="1538"/>
    <lineage>
        <taxon>Bacteria</taxon>
        <taxon>Bacillati</taxon>
        <taxon>Bacillota</taxon>
        <taxon>Clostridia</taxon>
        <taxon>Eubacteriales</taxon>
        <taxon>Clostridiaceae</taxon>
        <taxon>Clostridium</taxon>
    </lineage>
</organism>
<dbReference type="GO" id="GO:0051287">
    <property type="term" value="F:NAD binding"/>
    <property type="evidence" value="ECO:0007669"/>
    <property type="project" value="UniProtKB-ARBA"/>
</dbReference>
<dbReference type="GO" id="GO:0005737">
    <property type="term" value="C:cytoplasm"/>
    <property type="evidence" value="ECO:0007669"/>
    <property type="project" value="UniProtKB-SubCell"/>
</dbReference>
<dbReference type="GO" id="GO:0003951">
    <property type="term" value="F:NAD+ kinase activity"/>
    <property type="evidence" value="ECO:0007669"/>
    <property type="project" value="UniProtKB-UniRule"/>
</dbReference>
<dbReference type="OrthoDB" id="9774737at2"/>
<dbReference type="GO" id="GO:0006741">
    <property type="term" value="P:NADP+ biosynthetic process"/>
    <property type="evidence" value="ECO:0007669"/>
    <property type="project" value="UniProtKB-UniRule"/>
</dbReference>
<dbReference type="InterPro" id="IPR002504">
    <property type="entry name" value="NADK"/>
</dbReference>
<dbReference type="Gene3D" id="3.40.50.10330">
    <property type="entry name" value="Probable inorganic polyphosphate/atp-NAD kinase, domain 1"/>
    <property type="match status" value="1"/>
</dbReference>
<comment type="cofactor">
    <cofactor evidence="8">
        <name>a divalent metal cation</name>
        <dbReference type="ChEBI" id="CHEBI:60240"/>
    </cofactor>
</comment>
<dbReference type="PANTHER" id="PTHR20275:SF0">
    <property type="entry name" value="NAD KINASE"/>
    <property type="match status" value="1"/>
</dbReference>
<dbReference type="Proteomes" id="UP000077407">
    <property type="component" value="Unassembled WGS sequence"/>
</dbReference>
<evidence type="ECO:0000256" key="2">
    <source>
        <dbReference type="ARBA" id="ARBA00022741"/>
    </source>
</evidence>
<dbReference type="GO" id="GO:0046872">
    <property type="term" value="F:metal ion binding"/>
    <property type="evidence" value="ECO:0007669"/>
    <property type="project" value="UniProtKB-UniRule"/>
</dbReference>
<comment type="caution">
    <text evidence="9">The sequence shown here is derived from an EMBL/GenBank/DDBJ whole genome shotgun (WGS) entry which is preliminary data.</text>
</comment>
<gene>
    <name evidence="9" type="primary">ppnK_2</name>
    <name evidence="8" type="synonym">nadK</name>
    <name evidence="9" type="ORF">WY13_03644</name>
</gene>
<evidence type="ECO:0000256" key="6">
    <source>
        <dbReference type="ARBA" id="ARBA00023027"/>
    </source>
</evidence>
<dbReference type="GO" id="GO:0005524">
    <property type="term" value="F:ATP binding"/>
    <property type="evidence" value="ECO:0007669"/>
    <property type="project" value="UniProtKB-KW"/>
</dbReference>
<dbReference type="PANTHER" id="PTHR20275">
    <property type="entry name" value="NAD KINASE"/>
    <property type="match status" value="1"/>
</dbReference>
<dbReference type="InterPro" id="IPR016064">
    <property type="entry name" value="NAD/diacylglycerol_kinase_sf"/>
</dbReference>
<keyword evidence="4 8" id="KW-0067">ATP-binding</keyword>
<comment type="function">
    <text evidence="8">Involved in the regulation of the intracellular balance of NAD and NADP, and is a key enzyme in the biosynthesis of NADP. Catalyzes specifically the phosphorylation on 2'-hydroxyl of the adenosine moiety of NAD to yield NADP.</text>
</comment>
<dbReference type="SUPFAM" id="SSF111331">
    <property type="entry name" value="NAD kinase/diacylglycerol kinase-like"/>
    <property type="match status" value="1"/>
</dbReference>
<dbReference type="InterPro" id="IPR017437">
    <property type="entry name" value="ATP-NAD_kinase_PpnK-typ_C"/>
</dbReference>
<keyword evidence="6 8" id="KW-0520">NAD</keyword>
<evidence type="ECO:0000256" key="1">
    <source>
        <dbReference type="ARBA" id="ARBA00022679"/>
    </source>
</evidence>
<dbReference type="GO" id="GO:0019674">
    <property type="term" value="P:NAD+ metabolic process"/>
    <property type="evidence" value="ECO:0007669"/>
    <property type="project" value="InterPro"/>
</dbReference>
<dbReference type="Pfam" id="PF01513">
    <property type="entry name" value="NAD_kinase"/>
    <property type="match status" value="1"/>
</dbReference>
<feature type="binding site" evidence="8">
    <location>
        <begin position="61"/>
        <end position="62"/>
    </location>
    <ligand>
        <name>NAD(+)</name>
        <dbReference type="ChEBI" id="CHEBI:57540"/>
    </ligand>
</feature>
<comment type="caution">
    <text evidence="8">Lacks conserved residue(s) required for the propagation of feature annotation.</text>
</comment>
<feature type="binding site" evidence="8">
    <location>
        <begin position="175"/>
        <end position="180"/>
    </location>
    <ligand>
        <name>NAD(+)</name>
        <dbReference type="ChEBI" id="CHEBI:57540"/>
    </ligand>
</feature>
<dbReference type="Gene3D" id="2.60.200.30">
    <property type="entry name" value="Probable inorganic polyphosphate/atp-NAD kinase, domain 2"/>
    <property type="match status" value="1"/>
</dbReference>
<sequence>MKNIGINVNTTKDPDKKMLNFIKKTIYSIDKSVKVKVYENCDGLDKDESTKLDVIIVLGGDGTILNTSKHILDSNTPILGVNIGHLGFLAQVEVNSIENALKKLFNGDYVIEERNMIQCIYDDGNGPKAYDGLNDVVLYKGIKSRIQRYDVYINENFYNTFSGDGIIVSTSTGSTGYNLSAGGPIIYPSLDILCLTPMYSQFLTSRTIVLDNKCRITIAVRKNLKNIFLSIDGQEWIEVNGLNTIEVRRSKNKRKFIKFDDNNYFDTLKDKINFKAKEGEVYEGN</sequence>
<evidence type="ECO:0000313" key="10">
    <source>
        <dbReference type="Proteomes" id="UP000077407"/>
    </source>
</evidence>
<evidence type="ECO:0000313" key="9">
    <source>
        <dbReference type="EMBL" id="OAA83316.1"/>
    </source>
</evidence>
<dbReference type="InterPro" id="IPR017438">
    <property type="entry name" value="ATP-NAD_kinase_N"/>
</dbReference>
<keyword evidence="2 8" id="KW-0547">Nucleotide-binding</keyword>
<evidence type="ECO:0000256" key="4">
    <source>
        <dbReference type="ARBA" id="ARBA00022840"/>
    </source>
</evidence>
<evidence type="ECO:0000256" key="8">
    <source>
        <dbReference type="HAMAP-Rule" id="MF_00361"/>
    </source>
</evidence>
<proteinExistence type="inferred from homology"/>
<feature type="binding site" evidence="8">
    <location>
        <begin position="134"/>
        <end position="135"/>
    </location>
    <ligand>
        <name>NAD(+)</name>
        <dbReference type="ChEBI" id="CHEBI:57540"/>
    </ligand>
</feature>
<dbReference type="AlphaFoldDB" id="A0A162KSE8"/>
<comment type="subcellular location">
    <subcellularLocation>
        <location evidence="8">Cytoplasm</location>
    </subcellularLocation>
</comment>